<name>A0ABV3XKA9_9ACTN</name>
<dbReference type="Gene3D" id="3.50.30.10">
    <property type="entry name" value="Phosphohistidine domain"/>
    <property type="match status" value="1"/>
</dbReference>
<dbReference type="Pfam" id="PF01326">
    <property type="entry name" value="PPDK_N"/>
    <property type="match status" value="1"/>
</dbReference>
<dbReference type="SUPFAM" id="SSF52009">
    <property type="entry name" value="Phosphohistidine domain"/>
    <property type="match status" value="1"/>
</dbReference>
<evidence type="ECO:0000259" key="3">
    <source>
        <dbReference type="Pfam" id="PF01326"/>
    </source>
</evidence>
<sequence>MGHRSGVQDAGVTGSPSCTGGSSSRASGELVVPLGAVDGSDGAIAGGKAANLGELVRAGFPVPDGFVVTTHAYARVVGARGHCPEESVPGDDGSGIRARIEAVALPSDLRAMITSAYAALGGGAVAVRSSATAEDLPGAAFAGQQDTYLGVLGEDAVVDAVRRCWASLWTDRAIAYRRRLGIDPAQVRLAVVVQRMVDAEAAGVVFTADPVTGDRERIVVEASSGLGEAVVSGAVTPDRYVLDTVGGVREQFSGRREVVIHTAPGGGTSHEERVESTAPAAQLLPDDVLAELTRLGTAVASHFGRPQDIEWACARGRVWLLQARPMTALPPPPVHLGRAQRMLAAILLEYLPVRPYPIDMSTWLPHGPAGLMAQVTAYFGIRSFEDFLVEEDGVVTRLTPPAPRPTLGVIRAPWRLLTRARRYDPRRWTEDPRLAAYLGRGRDLAAEDLSVLAWGQLLRVPQRALNLVHPLVDLRIDYLPRAGLALVRLLVVLHLLRRAGLMSDLVLGAPTRTTDANRALEALAAGAREDHQLSAAVTALDLEAVEDFPDFSAALRAVLDEYGHRETTSPLLVTPPTWADSPKTVLGLLVALTSAPPARAAHHGEALDHLLTHPLLRSPRLRARVRDWIEQARAGIAFREDSHFYFTVPLPVLRRSLLEIGRRLCAAGVLSTAEEVFHLRLEELEGVEDPGRLSRSAAEELRALVRARAARREELTGVPLINPGAVFVSRTDGDALVSGTPAGGGVATGAVRIVSGPSDFTRLREGEVLVCPYTNPSWTPLFQRAAAVVVDTGGLGSHAAIVAREYGIPAVMGTGTGTATLTDGLVVTVDGTTGRVVLAASRGA</sequence>
<dbReference type="PANTHER" id="PTHR43615">
    <property type="entry name" value="PHOSPHOENOLPYRUVATE SYNTHASE-RELATED"/>
    <property type="match status" value="1"/>
</dbReference>
<dbReference type="InterPro" id="IPR008279">
    <property type="entry name" value="PEP-util_enz_mobile_dom"/>
</dbReference>
<feature type="region of interest" description="Disordered" evidence="1">
    <location>
        <begin position="1"/>
        <end position="26"/>
    </location>
</feature>
<dbReference type="InterPro" id="IPR002192">
    <property type="entry name" value="PPDK_AMP/ATP-bd"/>
</dbReference>
<keyword evidence="5" id="KW-1185">Reference proteome</keyword>
<protein>
    <submittedName>
        <fullName evidence="4">PEP/pyruvate-binding domain-containing protein</fullName>
    </submittedName>
</protein>
<dbReference type="Gene3D" id="3.30.470.20">
    <property type="entry name" value="ATP-grasp fold, B domain"/>
    <property type="match status" value="1"/>
</dbReference>
<proteinExistence type="predicted"/>
<reference evidence="4 5" key="1">
    <citation type="submission" date="2024-06" db="EMBL/GenBank/DDBJ databases">
        <title>Draft genome sequence of Geodermatophilus badlandi, a novel member of the Geodermatophilaceae isolated from badland sedimentary rocks in the Red desert, Wyoming, USA.</title>
        <authorList>
            <person name="Ben Tekaya S."/>
            <person name="Nouioui I."/>
            <person name="Flores G.M."/>
            <person name="Shaal M.N."/>
            <person name="Bredoire F."/>
            <person name="Basile F."/>
            <person name="Van Diepen L."/>
            <person name="Ward N.L."/>
        </authorList>
    </citation>
    <scope>NUCLEOTIDE SEQUENCE [LARGE SCALE GENOMIC DNA]</scope>
    <source>
        <strain evidence="4 5">WL48A</strain>
    </source>
</reference>
<organism evidence="4 5">
    <name type="scientific">Geodermatophilus maliterrae</name>
    <dbReference type="NCBI Taxonomy" id="3162531"/>
    <lineage>
        <taxon>Bacteria</taxon>
        <taxon>Bacillati</taxon>
        <taxon>Actinomycetota</taxon>
        <taxon>Actinomycetes</taxon>
        <taxon>Geodermatophilales</taxon>
        <taxon>Geodermatophilaceae</taxon>
        <taxon>Geodermatophilus</taxon>
    </lineage>
</organism>
<evidence type="ECO:0000256" key="1">
    <source>
        <dbReference type="SAM" id="MobiDB-lite"/>
    </source>
</evidence>
<gene>
    <name evidence="4" type="ORF">ABQ292_21870</name>
</gene>
<feature type="compositionally biased region" description="Low complexity" evidence="1">
    <location>
        <begin position="11"/>
        <end position="26"/>
    </location>
</feature>
<accession>A0ABV3XKA9</accession>
<evidence type="ECO:0000313" key="4">
    <source>
        <dbReference type="EMBL" id="MEX5721009.1"/>
    </source>
</evidence>
<dbReference type="Pfam" id="PF00391">
    <property type="entry name" value="PEP-utilizers"/>
    <property type="match status" value="1"/>
</dbReference>
<comment type="caution">
    <text evidence="4">The sequence shown here is derived from an EMBL/GenBank/DDBJ whole genome shotgun (WGS) entry which is preliminary data.</text>
</comment>
<dbReference type="PANTHER" id="PTHR43615:SF1">
    <property type="entry name" value="PPDK_N DOMAIN-CONTAINING PROTEIN"/>
    <property type="match status" value="1"/>
</dbReference>
<dbReference type="InterPro" id="IPR036637">
    <property type="entry name" value="Phosphohistidine_dom_sf"/>
</dbReference>
<dbReference type="RefSeq" id="WP_369209823.1">
    <property type="nucleotide sequence ID" value="NZ_JBFNXQ010000100.1"/>
</dbReference>
<dbReference type="InterPro" id="IPR051549">
    <property type="entry name" value="PEP_Utilizing_Enz"/>
</dbReference>
<dbReference type="Gene3D" id="3.30.1490.20">
    <property type="entry name" value="ATP-grasp fold, A domain"/>
    <property type="match status" value="1"/>
</dbReference>
<evidence type="ECO:0000313" key="5">
    <source>
        <dbReference type="Proteomes" id="UP001560045"/>
    </source>
</evidence>
<evidence type="ECO:0000259" key="2">
    <source>
        <dbReference type="Pfam" id="PF00391"/>
    </source>
</evidence>
<dbReference type="Proteomes" id="UP001560045">
    <property type="component" value="Unassembled WGS sequence"/>
</dbReference>
<dbReference type="SUPFAM" id="SSF56059">
    <property type="entry name" value="Glutathione synthetase ATP-binding domain-like"/>
    <property type="match status" value="1"/>
</dbReference>
<dbReference type="EMBL" id="JBFNXQ010000100">
    <property type="protein sequence ID" value="MEX5721009.1"/>
    <property type="molecule type" value="Genomic_DNA"/>
</dbReference>
<dbReference type="InterPro" id="IPR013815">
    <property type="entry name" value="ATP_grasp_subdomain_1"/>
</dbReference>
<feature type="domain" description="PEP-utilising enzyme mobile" evidence="2">
    <location>
        <begin position="764"/>
        <end position="834"/>
    </location>
</feature>
<feature type="domain" description="Pyruvate phosphate dikinase AMP/ATP-binding" evidence="3">
    <location>
        <begin position="44"/>
        <end position="329"/>
    </location>
</feature>